<dbReference type="GO" id="GO:0008925">
    <property type="term" value="F:maltose O-acetyltransferase activity"/>
    <property type="evidence" value="ECO:0007669"/>
    <property type="project" value="UniProtKB-EC"/>
</dbReference>
<dbReference type="CDD" id="cd05825">
    <property type="entry name" value="LbH_wcaF_like"/>
    <property type="match status" value="1"/>
</dbReference>
<dbReference type="Pfam" id="PF00132">
    <property type="entry name" value="Hexapep"/>
    <property type="match status" value="1"/>
</dbReference>
<dbReference type="Proteomes" id="UP000320386">
    <property type="component" value="Chromosome"/>
</dbReference>
<dbReference type="GO" id="GO:0005829">
    <property type="term" value="C:cytosol"/>
    <property type="evidence" value="ECO:0007669"/>
    <property type="project" value="TreeGrafter"/>
</dbReference>
<name>A0A518C0H6_9BACT</name>
<gene>
    <name evidence="4" type="primary">maa_2</name>
    <name evidence="4" type="ORF">Pan265_25970</name>
</gene>
<proteinExistence type="inferred from homology"/>
<dbReference type="SUPFAM" id="SSF51161">
    <property type="entry name" value="Trimeric LpxA-like enzymes"/>
    <property type="match status" value="1"/>
</dbReference>
<dbReference type="InterPro" id="IPR001451">
    <property type="entry name" value="Hexapep"/>
</dbReference>
<dbReference type="AlphaFoldDB" id="A0A518C0H6"/>
<evidence type="ECO:0000256" key="1">
    <source>
        <dbReference type="ARBA" id="ARBA00007274"/>
    </source>
</evidence>
<organism evidence="4 5">
    <name type="scientific">Mucisphaera calidilacus</name>
    <dbReference type="NCBI Taxonomy" id="2527982"/>
    <lineage>
        <taxon>Bacteria</taxon>
        <taxon>Pseudomonadati</taxon>
        <taxon>Planctomycetota</taxon>
        <taxon>Phycisphaerae</taxon>
        <taxon>Phycisphaerales</taxon>
        <taxon>Phycisphaeraceae</taxon>
        <taxon>Mucisphaera</taxon>
    </lineage>
</organism>
<protein>
    <submittedName>
        <fullName evidence="4">Maltose O-acetyltransferase</fullName>
        <ecNumber evidence="4">2.3.1.79</ecNumber>
    </submittedName>
</protein>
<keyword evidence="5" id="KW-1185">Reference proteome</keyword>
<dbReference type="PANTHER" id="PTHR23416">
    <property type="entry name" value="SIALIC ACID SYNTHASE-RELATED"/>
    <property type="match status" value="1"/>
</dbReference>
<feature type="compositionally biased region" description="Basic and acidic residues" evidence="3">
    <location>
        <begin position="10"/>
        <end position="20"/>
    </location>
</feature>
<feature type="region of interest" description="Disordered" evidence="3">
    <location>
        <begin position="1"/>
        <end position="31"/>
    </location>
</feature>
<evidence type="ECO:0000313" key="5">
    <source>
        <dbReference type="Proteomes" id="UP000320386"/>
    </source>
</evidence>
<sequence>MNNTMDESGPESRSESDHNETTNLCQRLDRTQPYPYPRSAYLARTLWQLVQTLLIRPSPPRCYAWRRFWLRRFGATIPATAGTRPSTTIMHPWLLELGEYTLLGDRVRVYNLGKITLGSHTVVSQDAHLCAGTHDYQTPELPLIRSTITIGSGVWVCADAFIGPGVTVHDNAVVGARAVVTEDVPHAAIVAGNRAKVIRQRTMHP</sequence>
<keyword evidence="4" id="KW-0012">Acyltransferase</keyword>
<reference evidence="4 5" key="1">
    <citation type="submission" date="2019-02" db="EMBL/GenBank/DDBJ databases">
        <title>Deep-cultivation of Planctomycetes and their phenomic and genomic characterization uncovers novel biology.</title>
        <authorList>
            <person name="Wiegand S."/>
            <person name="Jogler M."/>
            <person name="Boedeker C."/>
            <person name="Pinto D."/>
            <person name="Vollmers J."/>
            <person name="Rivas-Marin E."/>
            <person name="Kohn T."/>
            <person name="Peeters S.H."/>
            <person name="Heuer A."/>
            <person name="Rast P."/>
            <person name="Oberbeckmann S."/>
            <person name="Bunk B."/>
            <person name="Jeske O."/>
            <person name="Meyerdierks A."/>
            <person name="Storesund J.E."/>
            <person name="Kallscheuer N."/>
            <person name="Luecker S."/>
            <person name="Lage O.M."/>
            <person name="Pohl T."/>
            <person name="Merkel B.J."/>
            <person name="Hornburger P."/>
            <person name="Mueller R.-W."/>
            <person name="Bruemmer F."/>
            <person name="Labrenz M."/>
            <person name="Spormann A.M."/>
            <person name="Op den Camp H."/>
            <person name="Overmann J."/>
            <person name="Amann R."/>
            <person name="Jetten M.S.M."/>
            <person name="Mascher T."/>
            <person name="Medema M.H."/>
            <person name="Devos D.P."/>
            <person name="Kaster A.-K."/>
            <person name="Ovreas L."/>
            <person name="Rohde M."/>
            <person name="Galperin M.Y."/>
            <person name="Jogler C."/>
        </authorList>
    </citation>
    <scope>NUCLEOTIDE SEQUENCE [LARGE SCALE GENOMIC DNA]</scope>
    <source>
        <strain evidence="4 5">Pan265</strain>
    </source>
</reference>
<evidence type="ECO:0000256" key="2">
    <source>
        <dbReference type="ARBA" id="ARBA00022679"/>
    </source>
</evidence>
<dbReference type="EMBL" id="CP036280">
    <property type="protein sequence ID" value="QDU72723.1"/>
    <property type="molecule type" value="Genomic_DNA"/>
</dbReference>
<comment type="similarity">
    <text evidence="1">Belongs to the transferase hexapeptide repeat family.</text>
</comment>
<dbReference type="Gene3D" id="2.160.10.10">
    <property type="entry name" value="Hexapeptide repeat proteins"/>
    <property type="match status" value="1"/>
</dbReference>
<dbReference type="InterPro" id="IPR011004">
    <property type="entry name" value="Trimer_LpxA-like_sf"/>
</dbReference>
<accession>A0A518C0H6</accession>
<keyword evidence="2 4" id="KW-0808">Transferase</keyword>
<dbReference type="InterPro" id="IPR051159">
    <property type="entry name" value="Hexapeptide_acetyltransf"/>
</dbReference>
<dbReference type="EC" id="2.3.1.79" evidence="4"/>
<evidence type="ECO:0000256" key="3">
    <source>
        <dbReference type="SAM" id="MobiDB-lite"/>
    </source>
</evidence>
<dbReference type="KEGG" id="mcad:Pan265_25970"/>
<evidence type="ECO:0000313" key="4">
    <source>
        <dbReference type="EMBL" id="QDU72723.1"/>
    </source>
</evidence>
<dbReference type="PANTHER" id="PTHR23416:SF23">
    <property type="entry name" value="ACETYLTRANSFERASE C18B11.09C-RELATED"/>
    <property type="match status" value="1"/>
</dbReference>